<dbReference type="InterPro" id="IPR035966">
    <property type="entry name" value="PKF_sf"/>
</dbReference>
<comment type="subunit">
    <text evidence="14">Homotetramer.</text>
</comment>
<keyword evidence="10 14" id="KW-0067">ATP-binding</keyword>
<dbReference type="GO" id="GO:0005739">
    <property type="term" value="C:mitochondrion"/>
    <property type="evidence" value="ECO:0007669"/>
    <property type="project" value="TreeGrafter"/>
</dbReference>
<dbReference type="GO" id="GO:0061621">
    <property type="term" value="P:canonical glycolysis"/>
    <property type="evidence" value="ECO:0007669"/>
    <property type="project" value="TreeGrafter"/>
</dbReference>
<comment type="caution">
    <text evidence="14">Lacks conserved residue(s) required for the propagation of feature annotation.</text>
</comment>
<evidence type="ECO:0000256" key="3">
    <source>
        <dbReference type="ARBA" id="ARBA00004679"/>
    </source>
</evidence>
<evidence type="ECO:0000256" key="7">
    <source>
        <dbReference type="ARBA" id="ARBA00022723"/>
    </source>
</evidence>
<keyword evidence="8 14" id="KW-0547">Nucleotide-binding</keyword>
<feature type="binding site" description="in other chain" evidence="14">
    <location>
        <begin position="614"/>
        <end position="618"/>
    </location>
    <ligand>
        <name>beta-D-fructose 2,6-bisphosphate</name>
        <dbReference type="ChEBI" id="CHEBI:58579"/>
        <note>allosteric activator; ligand shared between dimeric partners</note>
    </ligand>
</feature>
<dbReference type="SUPFAM" id="SSF53784">
    <property type="entry name" value="Phosphofructokinase"/>
    <property type="match status" value="3"/>
</dbReference>
<dbReference type="NCBIfam" id="TIGR02478">
    <property type="entry name" value="6PF1K_euk"/>
    <property type="match status" value="1"/>
</dbReference>
<feature type="binding site" description="in other chain" evidence="14">
    <location>
        <position position="557"/>
    </location>
    <ligand>
        <name>beta-D-fructose 2,6-bisphosphate</name>
        <dbReference type="ChEBI" id="CHEBI:58579"/>
        <note>allosteric activator; ligand shared between dimeric partners</note>
    </ligand>
</feature>
<proteinExistence type="inferred from homology"/>
<feature type="binding site" evidence="14">
    <location>
        <position position="200"/>
    </location>
    <ligand>
        <name>Mg(2+)</name>
        <dbReference type="ChEBI" id="CHEBI:18420"/>
        <note>catalytic</note>
    </ligand>
</feature>
<dbReference type="PIRSF" id="PIRSF000533">
    <property type="entry name" value="ATP_PFK_euk"/>
    <property type="match status" value="1"/>
</dbReference>
<comment type="similarity">
    <text evidence="15">Belongs to the phosphofructokinase type A (PFKA) family. ATP-dependent PFK group I subfamily. Eukaryotic two domain clade "E" sub-subfamily.</text>
</comment>
<dbReference type="AlphaFoldDB" id="A0A0F7SET5"/>
<keyword evidence="11 14" id="KW-0460">Magnesium</keyword>
<protein>
    <recommendedName>
        <fullName evidence="14">ATP-dependent 6-phosphofructokinase</fullName>
        <shortName evidence="14">ATP-PFK</shortName>
        <shortName evidence="14">Phosphofructokinase</shortName>
        <ecNumber evidence="14">2.7.1.11</ecNumber>
    </recommendedName>
    <alternativeName>
        <fullName evidence="14">Phosphohexokinase</fullName>
    </alternativeName>
</protein>
<comment type="function">
    <text evidence="14">Catalyzes the phosphorylation of D-fructose 6-phosphate to fructose 1,6-bisphosphate by ATP, the first committing step of glycolysis.</text>
</comment>
<dbReference type="InterPro" id="IPR009161">
    <property type="entry name" value="6-Pfructokinase_euk"/>
</dbReference>
<dbReference type="InterPro" id="IPR000023">
    <property type="entry name" value="Phosphofructokinase_dom"/>
</dbReference>
<dbReference type="GO" id="GO:0005945">
    <property type="term" value="C:6-phosphofructokinase complex"/>
    <property type="evidence" value="ECO:0007669"/>
    <property type="project" value="TreeGrafter"/>
</dbReference>
<dbReference type="EC" id="2.7.1.11" evidence="14"/>
<keyword evidence="7 14" id="KW-0479">Metal-binding</keyword>
<sequence>MSIEPPKFFSATEDDAPPRKLAVLTSGGDSAGMNAAVRSVVRMGLQSGCHTYVVREGWEGLVRGNSHVNKTVPSTPTTDVSPSTIPLPMAANQDPLASTLKPKGFMDQPLTFGSGELLKYQVYDSLEDEDEANESPDAGHHGGKYIIRVGWDDVRGWLGEGGTLIGTARSAAFRTPEGRQLAALHLIEQGIDCLVVCGGDGSLTGADFLRKEWTGIVKILLEQGKISEVQAKTHNHLNIVGLVGSIDNDMAMTDLTIGGLTALHRICEAIDSISSTASSHSRAFVVEVMGRHCGWLALLAGVSTGADYILIPEKPPASDDWESEMCHVLQGHRSLGKRKSIVIVAEGALDRNLQPIKAAHIKDVLTDRLGLDTRVTTLGHTQRGGVPCAFDRILATLQGVEAVNAVLEANPETPSYVIGIVQNKIVRNPLEKAVQLTQAVAEAIENRDFDKAMSLRDAEFGDTLEAFIASATSTHDHSFRLPKSERMRVGIVHVGAPAGGMNAATRQAVRYCLSRGHTPVAIYNGFAGLLDGNVSELDWLRVDGWATRGGSELGTNRTLPDVDLGHVATAFQQYEFDSLMLIGGFEAFNALHILEQARKSYPSFHIPMVHLPATISNNVPLTEFSLGSDTSLNALVEACDAIKQSASASRNRVFVVETAGGNCGYIAAMGALAVGALCVYTPEVGVSLDLLRTDVRFLRKRYELDTKGKSEGRLIIRNEKSSSVYNTELITDILKEEGGALFDARSASLGHTLQGGIPSPLDRARAVRLSTRCIQFLEKHHLARKTKTGLHKARHDEPSPEYVNESAAVITIQGSKIIFAPVEDVLKETDMKKRRGKHPWWADIRALVELMGGRKGMAEGYHHDELNL</sequence>
<keyword evidence="6 14" id="KW-0808">Transferase</keyword>
<dbReference type="GO" id="GO:0042802">
    <property type="term" value="F:identical protein binding"/>
    <property type="evidence" value="ECO:0007669"/>
    <property type="project" value="TreeGrafter"/>
</dbReference>
<evidence type="ECO:0000313" key="17">
    <source>
        <dbReference type="EMBL" id="CDZ97071.1"/>
    </source>
</evidence>
<evidence type="ECO:0000256" key="6">
    <source>
        <dbReference type="ARBA" id="ARBA00022679"/>
    </source>
</evidence>
<feature type="binding site" evidence="14">
    <location>
        <position position="374"/>
    </location>
    <ligand>
        <name>substrate</name>
        <note>ligand shared between dimeric partners</note>
    </ligand>
</feature>
<dbReference type="FunFam" id="3.40.50.460:FF:000007">
    <property type="entry name" value="ATP-dependent 6-phosphofructokinase"/>
    <property type="match status" value="1"/>
</dbReference>
<keyword evidence="12 14" id="KW-0324">Glycolysis</keyword>
<feature type="binding site" evidence="14">
    <location>
        <begin position="169"/>
        <end position="170"/>
    </location>
    <ligand>
        <name>ATP</name>
        <dbReference type="ChEBI" id="CHEBI:30616"/>
    </ligand>
</feature>
<feature type="binding site" evidence="14">
    <location>
        <position position="282"/>
    </location>
    <ligand>
        <name>substrate</name>
        <note>ligand shared between dimeric partners</note>
    </ligand>
</feature>
<evidence type="ECO:0000256" key="12">
    <source>
        <dbReference type="ARBA" id="ARBA00023152"/>
    </source>
</evidence>
<dbReference type="PROSITE" id="PS00433">
    <property type="entry name" value="PHOSPHOFRUCTOKINASE"/>
    <property type="match status" value="2"/>
</dbReference>
<evidence type="ECO:0000256" key="15">
    <source>
        <dbReference type="PIRNR" id="PIRNR000533"/>
    </source>
</evidence>
<evidence type="ECO:0000256" key="10">
    <source>
        <dbReference type="ARBA" id="ARBA00022840"/>
    </source>
</evidence>
<keyword evidence="9 14" id="KW-0418">Kinase</keyword>
<evidence type="ECO:0000256" key="8">
    <source>
        <dbReference type="ARBA" id="ARBA00022741"/>
    </source>
</evidence>
<feature type="binding site" description="in other chain" evidence="14">
    <location>
        <position position="346"/>
    </location>
    <ligand>
        <name>substrate</name>
        <note>ligand shared between dimeric partners</note>
    </ligand>
</feature>
<feature type="binding site" evidence="14">
    <location>
        <position position="652"/>
    </location>
    <ligand>
        <name>beta-D-fructose 2,6-bisphosphate</name>
        <dbReference type="ChEBI" id="CHEBI:58579"/>
        <note>allosteric activator; ligand shared between dimeric partners</note>
    </ligand>
</feature>
<comment type="activity regulation">
    <text evidence="14">Allosterically activated by ADP, AMP, or fructose 2,6-bisphosphate, and allosterically inhibited by ATP or citrate.</text>
</comment>
<feature type="binding site" description="in other chain" evidence="14">
    <location>
        <begin position="289"/>
        <end position="291"/>
    </location>
    <ligand>
        <name>substrate</name>
        <note>ligand shared between dimeric partners</note>
    </ligand>
</feature>
<dbReference type="GO" id="GO:0048029">
    <property type="term" value="F:monosaccharide binding"/>
    <property type="evidence" value="ECO:0007669"/>
    <property type="project" value="TreeGrafter"/>
</dbReference>
<evidence type="ECO:0000256" key="11">
    <source>
        <dbReference type="ARBA" id="ARBA00022842"/>
    </source>
</evidence>
<evidence type="ECO:0000256" key="5">
    <source>
        <dbReference type="ARBA" id="ARBA00022533"/>
    </source>
</evidence>
<keyword evidence="4 14" id="KW-0963">Cytoplasm</keyword>
<feature type="binding site" description="in other chain" evidence="14">
    <location>
        <position position="834"/>
    </location>
    <ligand>
        <name>beta-D-fructose 2,6-bisphosphate</name>
        <dbReference type="ChEBI" id="CHEBI:58579"/>
        <note>allosteric activator; ligand shared between dimeric partners</note>
    </ligand>
</feature>
<evidence type="ECO:0000256" key="9">
    <source>
        <dbReference type="ARBA" id="ARBA00022777"/>
    </source>
</evidence>
<feature type="domain" description="Phosphofructokinase" evidence="16">
    <location>
        <begin position="20"/>
        <end position="67"/>
    </location>
</feature>
<comment type="catalytic activity">
    <reaction evidence="13 14 15">
        <text>beta-D-fructose 6-phosphate + ATP = beta-D-fructose 1,6-bisphosphate + ADP + H(+)</text>
        <dbReference type="Rhea" id="RHEA:16109"/>
        <dbReference type="ChEBI" id="CHEBI:15378"/>
        <dbReference type="ChEBI" id="CHEBI:30616"/>
        <dbReference type="ChEBI" id="CHEBI:32966"/>
        <dbReference type="ChEBI" id="CHEBI:57634"/>
        <dbReference type="ChEBI" id="CHEBI:456216"/>
        <dbReference type="EC" id="2.7.1.11"/>
    </reaction>
</comment>
<reference evidence="17" key="1">
    <citation type="submission" date="2014-08" db="EMBL/GenBank/DDBJ databases">
        <authorList>
            <person name="Sharma Rahul"/>
            <person name="Thines Marco"/>
        </authorList>
    </citation>
    <scope>NUCLEOTIDE SEQUENCE</scope>
</reference>
<feature type="binding site" evidence="14">
    <location>
        <begin position="199"/>
        <end position="202"/>
    </location>
    <ligand>
        <name>ATP</name>
        <dbReference type="ChEBI" id="CHEBI:30616"/>
    </ligand>
</feature>
<feature type="binding site" description="in other chain" evidence="14">
    <location>
        <begin position="245"/>
        <end position="247"/>
    </location>
    <ligand>
        <name>substrate</name>
        <note>ligand shared between dimeric partners</note>
    </ligand>
</feature>
<dbReference type="UniPathway" id="UPA00109">
    <property type="reaction ID" value="UER00182"/>
</dbReference>
<feature type="binding site" evidence="14">
    <location>
        <position position="745"/>
    </location>
    <ligand>
        <name>beta-D-fructose 2,6-bisphosphate</name>
        <dbReference type="ChEBI" id="CHEBI:58579"/>
        <note>allosteric activator; ligand shared between dimeric partners</note>
    </ligand>
</feature>
<dbReference type="GO" id="GO:0030388">
    <property type="term" value="P:fructose 1,6-bisphosphate metabolic process"/>
    <property type="evidence" value="ECO:0007669"/>
    <property type="project" value="TreeGrafter"/>
</dbReference>
<comment type="cofactor">
    <cofactor evidence="1 14">
        <name>Mg(2+)</name>
        <dbReference type="ChEBI" id="CHEBI:18420"/>
    </cofactor>
</comment>
<organism evidence="17">
    <name type="scientific">Phaffia rhodozyma</name>
    <name type="common">Yeast</name>
    <name type="synonym">Xanthophyllomyces dendrorhous</name>
    <dbReference type="NCBI Taxonomy" id="264483"/>
    <lineage>
        <taxon>Eukaryota</taxon>
        <taxon>Fungi</taxon>
        <taxon>Dikarya</taxon>
        <taxon>Basidiomycota</taxon>
        <taxon>Agaricomycotina</taxon>
        <taxon>Tremellomycetes</taxon>
        <taxon>Cystofilobasidiales</taxon>
        <taxon>Mrakiaceae</taxon>
        <taxon>Phaffia</taxon>
    </lineage>
</organism>
<evidence type="ECO:0000256" key="1">
    <source>
        <dbReference type="ARBA" id="ARBA00001946"/>
    </source>
</evidence>
<dbReference type="Pfam" id="PF00365">
    <property type="entry name" value="PFK"/>
    <property type="match status" value="3"/>
</dbReference>
<dbReference type="PRINTS" id="PR00476">
    <property type="entry name" value="PHFRCTKINASE"/>
</dbReference>
<dbReference type="EMBL" id="LN483167">
    <property type="protein sequence ID" value="CDZ97071.1"/>
    <property type="molecule type" value="Genomic_DNA"/>
</dbReference>
<feature type="binding site" evidence="14">
    <location>
        <position position="28"/>
    </location>
    <ligand>
        <name>ATP</name>
        <dbReference type="ChEBI" id="CHEBI:30616"/>
    </ligand>
</feature>
<feature type="binding site" description="in other chain" evidence="14">
    <location>
        <position position="719"/>
    </location>
    <ligand>
        <name>beta-D-fructose 2,6-bisphosphate</name>
        <dbReference type="ChEBI" id="CHEBI:58579"/>
        <note>allosteric activator; ligand shared between dimeric partners</note>
    </ligand>
</feature>
<feature type="domain" description="Phosphofructokinase" evidence="16">
    <location>
        <begin position="488"/>
        <end position="777"/>
    </location>
</feature>
<feature type="domain" description="Phosphofructokinase" evidence="16">
    <location>
        <begin position="146"/>
        <end position="406"/>
    </location>
</feature>
<evidence type="ECO:0000256" key="4">
    <source>
        <dbReference type="ARBA" id="ARBA00022490"/>
    </source>
</evidence>
<name>A0A0F7SET5_PHARH</name>
<accession>A0A0F7SET5</accession>
<feature type="binding site" description="in other chain" evidence="14">
    <location>
        <begin position="380"/>
        <end position="383"/>
    </location>
    <ligand>
        <name>substrate</name>
        <note>ligand shared between dimeric partners</note>
    </ligand>
</feature>
<comment type="similarity">
    <text evidence="14">Belongs to the phosphofructokinase type A (PFKA) family. ATP-dependent PFK group I subfamily. Eukaryotic two domain clade 'E' sub-subfamily.</text>
</comment>
<dbReference type="GO" id="GO:0070095">
    <property type="term" value="F:fructose-6-phosphate binding"/>
    <property type="evidence" value="ECO:0007669"/>
    <property type="project" value="TreeGrafter"/>
</dbReference>
<dbReference type="GO" id="GO:0046872">
    <property type="term" value="F:metal ion binding"/>
    <property type="evidence" value="ECO:0007669"/>
    <property type="project" value="UniProtKB-KW"/>
</dbReference>
<dbReference type="GO" id="GO:0005524">
    <property type="term" value="F:ATP binding"/>
    <property type="evidence" value="ECO:0007669"/>
    <property type="project" value="UniProtKB-KW"/>
</dbReference>
<evidence type="ECO:0000256" key="2">
    <source>
        <dbReference type="ARBA" id="ARBA00004496"/>
    </source>
</evidence>
<dbReference type="HAMAP" id="MF_03184">
    <property type="entry name" value="Phosphofructokinase_I_E"/>
    <property type="match status" value="1"/>
</dbReference>
<evidence type="ECO:0000256" key="13">
    <source>
        <dbReference type="ARBA" id="ARBA00048070"/>
    </source>
</evidence>
<dbReference type="PANTHER" id="PTHR13697:SF4">
    <property type="entry name" value="ATP-DEPENDENT 6-PHOSPHOFRUCTOKINASE"/>
    <property type="match status" value="1"/>
</dbReference>
<dbReference type="FunFam" id="3.40.50.460:FF:000008">
    <property type="entry name" value="ATP-dependent 6-phosphofructokinase"/>
    <property type="match status" value="1"/>
</dbReference>
<dbReference type="GO" id="GO:0006002">
    <property type="term" value="P:fructose 6-phosphate metabolic process"/>
    <property type="evidence" value="ECO:0007669"/>
    <property type="project" value="InterPro"/>
</dbReference>
<comment type="pathway">
    <text evidence="3 14 15">Carbohydrate degradation; glycolysis; D-glyceraldehyde 3-phosphate and glycerone phosphate from D-glucose: step 3/4.</text>
</comment>
<evidence type="ECO:0000259" key="16">
    <source>
        <dbReference type="Pfam" id="PF00365"/>
    </source>
</evidence>
<feature type="region of interest" description="N-terminal catalytic PFK domain 1" evidence="14">
    <location>
        <begin position="1"/>
        <end position="472"/>
    </location>
</feature>
<keyword evidence="5 14" id="KW-0021">Allosteric enzyme</keyword>
<feature type="region of interest" description="C-terminal regulatory PFK domain 2" evidence="14">
    <location>
        <begin position="488"/>
        <end position="868"/>
    </location>
</feature>
<dbReference type="Gene3D" id="3.40.50.450">
    <property type="match status" value="3"/>
</dbReference>
<dbReference type="GO" id="GO:0003872">
    <property type="term" value="F:6-phosphofructokinase activity"/>
    <property type="evidence" value="ECO:0007669"/>
    <property type="project" value="UniProtKB-UniRule"/>
</dbReference>
<dbReference type="InterPro" id="IPR022953">
    <property type="entry name" value="ATP_PFK"/>
</dbReference>
<dbReference type="PANTHER" id="PTHR13697">
    <property type="entry name" value="PHOSPHOFRUCTOKINASE"/>
    <property type="match status" value="1"/>
</dbReference>
<evidence type="ECO:0000256" key="14">
    <source>
        <dbReference type="HAMAP-Rule" id="MF_03184"/>
    </source>
</evidence>
<dbReference type="Gene3D" id="3.40.50.460">
    <property type="entry name" value="Phosphofructokinase domain"/>
    <property type="match status" value="2"/>
</dbReference>
<dbReference type="InterPro" id="IPR015912">
    <property type="entry name" value="Phosphofructokinase_CS"/>
</dbReference>
<comment type="subcellular location">
    <subcellularLocation>
        <location evidence="2 14">Cytoplasm</location>
    </subcellularLocation>
</comment>
<feature type="active site" description="Proton acceptor" evidence="14">
    <location>
        <position position="247"/>
    </location>
</feature>
<dbReference type="GO" id="GO:0016208">
    <property type="term" value="F:AMP binding"/>
    <property type="evidence" value="ECO:0007669"/>
    <property type="project" value="TreeGrafter"/>
</dbReference>